<dbReference type="STRING" id="6239.ZC434.7a.1"/>
<dbReference type="HOGENOM" id="CLU_036122_0_0_1"/>
<dbReference type="Bgee" id="WBGene00013893">
    <property type="expression patterns" value="Expressed in pharyngeal muscle cell (C elegans) and 4 other cell types or tissues"/>
</dbReference>
<dbReference type="EMBL" id="BX284601">
    <property type="protein sequence ID" value="CAB00061.1"/>
    <property type="molecule type" value="Genomic_DNA"/>
</dbReference>
<dbReference type="PaxDb" id="6239-ZC434.7a"/>
<dbReference type="RefSeq" id="NP_001366833.1">
    <property type="nucleotide sequence ID" value="NM_001381195.2"/>
</dbReference>
<dbReference type="CTD" id="172906"/>
<dbReference type="OrthoDB" id="5800897at2759"/>
<protein>
    <submittedName>
        <fullName evidence="1">PRORP domain-containing protein</fullName>
    </submittedName>
</protein>
<dbReference type="InterPro" id="IPR042289">
    <property type="entry name" value="COA6"/>
</dbReference>
<accession>Q23317</accession>
<dbReference type="eggNOG" id="KOG3057">
    <property type="taxonomic scope" value="Eukaryota"/>
</dbReference>
<dbReference type="GO" id="GO:0005739">
    <property type="term" value="C:mitochondrion"/>
    <property type="evidence" value="ECO:0000318"/>
    <property type="project" value="GO_Central"/>
</dbReference>
<keyword evidence="2" id="KW-1185">Reference proteome</keyword>
<name>Q23317_CAEEL</name>
<dbReference type="PANTHER" id="PTHR46690">
    <property type="entry name" value="CYTOCHROME C OXIDASE ASSEMBLY FACTOR 6 HOMOLOG"/>
    <property type="match status" value="1"/>
</dbReference>
<dbReference type="ExpressionAtlas" id="Q23317">
    <property type="expression patterns" value="baseline and differential"/>
</dbReference>
<dbReference type="UCSC" id="ZC434.7a.2">
    <property type="organism name" value="c. elegans"/>
</dbReference>
<proteinExistence type="predicted"/>
<dbReference type="InParanoid" id="Q23317"/>
<dbReference type="AGR" id="WB:WBGene00013893"/>
<dbReference type="GO" id="GO:0008535">
    <property type="term" value="P:respiratory chain complex IV assembly"/>
    <property type="evidence" value="ECO:0000318"/>
    <property type="project" value="GO_Central"/>
</dbReference>
<dbReference type="PeptideAtlas" id="Q23317"/>
<dbReference type="Gene3D" id="3.40.50.11980">
    <property type="match status" value="1"/>
</dbReference>
<evidence type="ECO:0000313" key="3">
    <source>
        <dbReference type="WormBase" id="ZC434.7a"/>
    </source>
</evidence>
<evidence type="ECO:0000313" key="2">
    <source>
        <dbReference type="Proteomes" id="UP000001940"/>
    </source>
</evidence>
<dbReference type="PANTHER" id="PTHR46690:SF1">
    <property type="entry name" value="CYTOCHROME C OXIDASE ASSEMBLY FACTOR 6 HOMOLOG"/>
    <property type="match status" value="1"/>
</dbReference>
<dbReference type="PIR" id="T27568">
    <property type="entry name" value="T27568"/>
</dbReference>
<gene>
    <name evidence="1 3" type="primary">coa-6</name>
    <name evidence="1" type="ORF">CELE_ZC434.7</name>
    <name evidence="3" type="ORF">ZC434.7</name>
</gene>
<evidence type="ECO:0000313" key="1">
    <source>
        <dbReference type="EMBL" id="CAB00061.1"/>
    </source>
</evidence>
<dbReference type="AlphaFoldDB" id="Q23317"/>
<dbReference type="FunCoup" id="Q23317">
    <property type="interactions" value="230"/>
</dbReference>
<reference evidence="1 2" key="1">
    <citation type="journal article" date="1998" name="Science">
        <title>Genome sequence of the nematode C. elegans: a platform for investigating biology.</title>
        <authorList>
            <consortium name="The C. elegans sequencing consortium"/>
            <person name="Sulson J.E."/>
            <person name="Waterston R."/>
        </authorList>
    </citation>
    <scope>NUCLEOTIDE SEQUENCE [LARGE SCALE GENOMIC DNA]</scope>
    <source>
        <strain evidence="1 2">Bristol N2</strain>
    </source>
</reference>
<dbReference type="WormBase" id="ZC434.7a">
    <property type="protein sequence ID" value="CE06582"/>
    <property type="gene ID" value="WBGene00013893"/>
    <property type="gene designation" value="coa-6"/>
</dbReference>
<dbReference type="GeneID" id="172906"/>
<dbReference type="Proteomes" id="UP000001940">
    <property type="component" value="Chromosome I"/>
</dbReference>
<organism evidence="1 2">
    <name type="scientific">Caenorhabditis elegans</name>
    <dbReference type="NCBI Taxonomy" id="6239"/>
    <lineage>
        <taxon>Eukaryota</taxon>
        <taxon>Metazoa</taxon>
        <taxon>Ecdysozoa</taxon>
        <taxon>Nematoda</taxon>
        <taxon>Chromadorea</taxon>
        <taxon>Rhabditida</taxon>
        <taxon>Rhabditina</taxon>
        <taxon>Rhabditomorpha</taxon>
        <taxon>Rhabditoidea</taxon>
        <taxon>Rhabditidae</taxon>
        <taxon>Peloderinae</taxon>
        <taxon>Caenorhabditis</taxon>
    </lineage>
</organism>
<sequence>MLSMIRSIRSISTTSSCLFPTLNSPFPRPEILEMSPKYQFLTTTTPQINGTTELQSMLSEVLRCNSFFDSTVFNNVVKMVESQNSFSRDFANLTAMRYIAVVYHSINDEEARLTLKRLKDNIEKCKIHKMQEEHDKFRMSLDQDAAIPDFSKVMHKQDLVRCYFRRELANKKWKTVKQLLSRYPKNIKLYEHISAFLDAAKLENAEPIDIMQVFMNYAQVDNPRFMEQTEFDEIFKQVAEACSAKVSVKSELDVKKTYISEKEGKILKEKCDKYVESMKEGFVKKEEYEKIRQKVLRWMEERNIRNGENVVVVDALNFGYGVDPKEWDDISSKFEHVFFATRRISNQKLRKEVMERYNGNALFCDKLSTDDLIIIRMALEFGPETSIVTNDKYTDHRSAICNGDQKLEKIFDDFLTDASHRHFHGRIETRRNFNIRIRNPDNRIWILPVMNSEGKLSRNIKRYKVEVFRNS</sequence>